<gene>
    <name evidence="2" type="ORF">CHS0354_015204</name>
</gene>
<dbReference type="EMBL" id="JAEAOA010000943">
    <property type="protein sequence ID" value="KAK3589695.1"/>
    <property type="molecule type" value="Genomic_DNA"/>
</dbReference>
<organism evidence="2 3">
    <name type="scientific">Potamilus streckersoni</name>
    <dbReference type="NCBI Taxonomy" id="2493646"/>
    <lineage>
        <taxon>Eukaryota</taxon>
        <taxon>Metazoa</taxon>
        <taxon>Spiralia</taxon>
        <taxon>Lophotrochozoa</taxon>
        <taxon>Mollusca</taxon>
        <taxon>Bivalvia</taxon>
        <taxon>Autobranchia</taxon>
        <taxon>Heteroconchia</taxon>
        <taxon>Palaeoheterodonta</taxon>
        <taxon>Unionida</taxon>
        <taxon>Unionoidea</taxon>
        <taxon>Unionidae</taxon>
        <taxon>Ambleminae</taxon>
        <taxon>Lampsilini</taxon>
        <taxon>Potamilus</taxon>
    </lineage>
</organism>
<reference evidence="2" key="1">
    <citation type="journal article" date="2021" name="Genome Biol. Evol.">
        <title>A High-Quality Reference Genome for a Parasitic Bivalve with Doubly Uniparental Inheritance (Bivalvia: Unionida).</title>
        <authorList>
            <person name="Smith C.H."/>
        </authorList>
    </citation>
    <scope>NUCLEOTIDE SEQUENCE</scope>
    <source>
        <strain evidence="2">CHS0354</strain>
    </source>
</reference>
<proteinExistence type="predicted"/>
<keyword evidence="3" id="KW-1185">Reference proteome</keyword>
<protein>
    <submittedName>
        <fullName evidence="2">Uncharacterized protein</fullName>
    </submittedName>
</protein>
<sequence length="160" mass="17596">MSIASHMATPPPTSGTNPGGPGGPVIISSNSFTIIGAFSPKKGFCFFINQTFAKGDRWKDGCATQCECQNPDINQALFGECKNTIDTCNYYPKSACQGDFLPWARAHCALRCGLCENGEREPCYDGIAFCDRYDTSACTELIYFGWARTYCRHYCNICDS</sequence>
<evidence type="ECO:0000313" key="3">
    <source>
        <dbReference type="Proteomes" id="UP001195483"/>
    </source>
</evidence>
<name>A0AAE0VUP5_9BIVA</name>
<reference evidence="2" key="3">
    <citation type="submission" date="2023-05" db="EMBL/GenBank/DDBJ databases">
        <authorList>
            <person name="Smith C.H."/>
        </authorList>
    </citation>
    <scope>NUCLEOTIDE SEQUENCE</scope>
    <source>
        <strain evidence="2">CHS0354</strain>
        <tissue evidence="2">Mantle</tissue>
    </source>
</reference>
<dbReference type="Proteomes" id="UP001195483">
    <property type="component" value="Unassembled WGS sequence"/>
</dbReference>
<accession>A0AAE0VUP5</accession>
<feature type="region of interest" description="Disordered" evidence="1">
    <location>
        <begin position="1"/>
        <end position="22"/>
    </location>
</feature>
<comment type="caution">
    <text evidence="2">The sequence shown here is derived from an EMBL/GenBank/DDBJ whole genome shotgun (WGS) entry which is preliminary data.</text>
</comment>
<evidence type="ECO:0000313" key="2">
    <source>
        <dbReference type="EMBL" id="KAK3589695.1"/>
    </source>
</evidence>
<evidence type="ECO:0000256" key="1">
    <source>
        <dbReference type="SAM" id="MobiDB-lite"/>
    </source>
</evidence>
<dbReference type="AlphaFoldDB" id="A0AAE0VUP5"/>
<reference evidence="2" key="2">
    <citation type="journal article" date="2021" name="Genome Biol. Evol.">
        <title>Developing a high-quality reference genome for a parasitic bivalve with doubly uniparental inheritance (Bivalvia: Unionida).</title>
        <authorList>
            <person name="Smith C.H."/>
        </authorList>
    </citation>
    <scope>NUCLEOTIDE SEQUENCE</scope>
    <source>
        <strain evidence="2">CHS0354</strain>
        <tissue evidence="2">Mantle</tissue>
    </source>
</reference>